<accession>A0A014MZH1</accession>
<dbReference type="InterPro" id="IPR029526">
    <property type="entry name" value="PGBD"/>
</dbReference>
<evidence type="ECO:0000259" key="2">
    <source>
        <dbReference type="Pfam" id="PF13843"/>
    </source>
</evidence>
<dbReference type="AlphaFoldDB" id="A0A014MZH1"/>
<dbReference type="PANTHER" id="PTHR46599:SF3">
    <property type="entry name" value="PIGGYBAC TRANSPOSABLE ELEMENT-DERIVED PROTEIN 4"/>
    <property type="match status" value="1"/>
</dbReference>
<sequence length="527" mass="60119">MAMDLPKDPVSLFQLFCPVSLVEEWVGWTNSNVALLLTKELPPKPLASWQQTTVAEVYIWLAILIYIGIHKEKRVSDYWITPKPGELKLVHPVTKWMTYPRFQQLFQFLRISPPSESNTTRSVERTISQVSRWSEHIQAVSSDLFVPGKHIAIDKCVIRFKAGSRKLGPKGIKAWVVAQEGYFVRWKFDIPDSRPRKQGILARTQTNKHRLAKTQAAVLDLILQLPITSYRVFFDDLFTTPQLLRALRDHGVVSTGAARLNGGIDPPFALVKSQDSRGQVQWKIDGPRADDQANPAAWKDNALVLFLNSFLDGSNTQETQRRRSSSTKARAQQEPGLFGTASEMVMQMPSIAVCYNERMNAVDRGDQLRLHLGYKHSVHHDSGQAIAWTFIFDTVLVNTYILQQKKEYNWKSYKEQTSWREAIAVGLIKQFNSDGATRRRFSTGDEFTPFAEHHHVKSTKYSSCVGCQRRQVGVIPTRNSARAPPGEVYQSSSKTRARQTNYRCDKCNVALCTHQDCWYFYHLPICT</sequence>
<organism evidence="3 4">
    <name type="scientific">Metarhizium robertsii</name>
    <dbReference type="NCBI Taxonomy" id="568076"/>
    <lineage>
        <taxon>Eukaryota</taxon>
        <taxon>Fungi</taxon>
        <taxon>Dikarya</taxon>
        <taxon>Ascomycota</taxon>
        <taxon>Pezizomycotina</taxon>
        <taxon>Sordariomycetes</taxon>
        <taxon>Hypocreomycetidae</taxon>
        <taxon>Hypocreales</taxon>
        <taxon>Clavicipitaceae</taxon>
        <taxon>Metarhizium</taxon>
    </lineage>
</organism>
<comment type="caution">
    <text evidence="3">The sequence shown here is derived from an EMBL/GenBank/DDBJ whole genome shotgun (WGS) entry which is preliminary data.</text>
</comment>
<proteinExistence type="predicted"/>
<dbReference type="Proteomes" id="UP000030151">
    <property type="component" value="Unassembled WGS sequence"/>
</dbReference>
<feature type="region of interest" description="Disordered" evidence="1">
    <location>
        <begin position="315"/>
        <end position="336"/>
    </location>
</feature>
<evidence type="ECO:0000313" key="4">
    <source>
        <dbReference type="Proteomes" id="UP000030151"/>
    </source>
</evidence>
<protein>
    <submittedName>
        <fullName evidence="3">Transposase IS4 domain protein</fullName>
    </submittedName>
</protein>
<name>A0A014MZH1_9HYPO</name>
<dbReference type="Pfam" id="PF13843">
    <property type="entry name" value="DDE_Tnp_1_7"/>
    <property type="match status" value="1"/>
</dbReference>
<dbReference type="HOGENOM" id="CLU_022617_0_0_1"/>
<evidence type="ECO:0000256" key="1">
    <source>
        <dbReference type="SAM" id="MobiDB-lite"/>
    </source>
</evidence>
<dbReference type="OrthoDB" id="2431486at2759"/>
<gene>
    <name evidence="3" type="ORF">X797_009001</name>
</gene>
<reference evidence="3 4" key="1">
    <citation type="submission" date="2014-02" db="EMBL/GenBank/DDBJ databases">
        <title>The genome sequence of the entomopathogenic fungus Metarhizium robertsii ARSEF 2575.</title>
        <authorList>
            <person name="Giuliano Garisto Donzelli B."/>
            <person name="Roe B.A."/>
            <person name="Macmil S.L."/>
            <person name="Krasnoff S.B."/>
            <person name="Gibson D.M."/>
        </authorList>
    </citation>
    <scope>NUCLEOTIDE SEQUENCE [LARGE SCALE GENOMIC DNA]</scope>
    <source>
        <strain evidence="3 4">ARSEF 2575</strain>
    </source>
</reference>
<dbReference type="PANTHER" id="PTHR46599">
    <property type="entry name" value="PIGGYBAC TRANSPOSABLE ELEMENT-DERIVED PROTEIN 4"/>
    <property type="match status" value="1"/>
</dbReference>
<evidence type="ECO:0000313" key="3">
    <source>
        <dbReference type="EMBL" id="EXU97813.1"/>
    </source>
</evidence>
<dbReference type="EMBL" id="JELW01000032">
    <property type="protein sequence ID" value="EXU97813.1"/>
    <property type="molecule type" value="Genomic_DNA"/>
</dbReference>
<feature type="domain" description="PiggyBac transposable element-derived protein" evidence="2">
    <location>
        <begin position="8"/>
        <end position="400"/>
    </location>
</feature>